<organism evidence="1">
    <name type="scientific">Rhizophora mucronata</name>
    <name type="common">Asiatic mangrove</name>
    <dbReference type="NCBI Taxonomy" id="61149"/>
    <lineage>
        <taxon>Eukaryota</taxon>
        <taxon>Viridiplantae</taxon>
        <taxon>Streptophyta</taxon>
        <taxon>Embryophyta</taxon>
        <taxon>Tracheophyta</taxon>
        <taxon>Spermatophyta</taxon>
        <taxon>Magnoliopsida</taxon>
        <taxon>eudicotyledons</taxon>
        <taxon>Gunneridae</taxon>
        <taxon>Pentapetalae</taxon>
        <taxon>rosids</taxon>
        <taxon>fabids</taxon>
        <taxon>Malpighiales</taxon>
        <taxon>Rhizophoraceae</taxon>
        <taxon>Rhizophora</taxon>
    </lineage>
</organism>
<name>A0A2P2PF71_RHIMU</name>
<sequence>MSLPTVFYSNLLHLYYCLSVVWLEIEREGSFL</sequence>
<evidence type="ECO:0000313" key="1">
    <source>
        <dbReference type="EMBL" id="MBX53309.1"/>
    </source>
</evidence>
<proteinExistence type="predicted"/>
<reference evidence="1" key="1">
    <citation type="submission" date="2018-02" db="EMBL/GenBank/DDBJ databases">
        <title>Rhizophora mucronata_Transcriptome.</title>
        <authorList>
            <person name="Meera S.P."/>
            <person name="Sreeshan A."/>
            <person name="Augustine A."/>
        </authorList>
    </citation>
    <scope>NUCLEOTIDE SEQUENCE</scope>
    <source>
        <tissue evidence="1">Leaf</tissue>
    </source>
</reference>
<dbReference type="AlphaFoldDB" id="A0A2P2PF71"/>
<accession>A0A2P2PF71</accession>
<protein>
    <submittedName>
        <fullName evidence="1">Uncharacterized protein</fullName>
    </submittedName>
</protein>
<dbReference type="EMBL" id="GGEC01072825">
    <property type="protein sequence ID" value="MBX53309.1"/>
    <property type="molecule type" value="Transcribed_RNA"/>
</dbReference>